<name>A0A544T4E5_9BACI</name>
<keyword evidence="2" id="KW-0808">Transferase</keyword>
<dbReference type="AlphaFoldDB" id="A0A544T4E5"/>
<evidence type="ECO:0000313" key="2">
    <source>
        <dbReference type="EMBL" id="TQR12317.1"/>
    </source>
</evidence>
<dbReference type="SUPFAM" id="SSF81301">
    <property type="entry name" value="Nucleotidyltransferase"/>
    <property type="match status" value="1"/>
</dbReference>
<dbReference type="InterPro" id="IPR043519">
    <property type="entry name" value="NT_sf"/>
</dbReference>
<dbReference type="Proteomes" id="UP000318937">
    <property type="component" value="Unassembled WGS sequence"/>
</dbReference>
<keyword evidence="3" id="KW-1185">Reference proteome</keyword>
<evidence type="ECO:0000259" key="1">
    <source>
        <dbReference type="Pfam" id="PF18765"/>
    </source>
</evidence>
<proteinExistence type="predicted"/>
<dbReference type="RefSeq" id="WP_142607949.1">
    <property type="nucleotide sequence ID" value="NZ_VDGG01000028.1"/>
</dbReference>
<reference evidence="2 3" key="1">
    <citation type="submission" date="2019-05" db="EMBL/GenBank/DDBJ databases">
        <title>Psychrobacillus vulpis sp. nov., a new species isolated from feces of a red fox that inhabits in The Tablas de Daimiel Natural Park, Albacete, Spain.</title>
        <authorList>
            <person name="Rodriguez M."/>
            <person name="Reina J.C."/>
            <person name="Bejar V."/>
            <person name="Llamas I."/>
        </authorList>
    </citation>
    <scope>NUCLEOTIDE SEQUENCE [LARGE SCALE GENOMIC DNA]</scope>
    <source>
        <strain evidence="2 3">NHI-2</strain>
    </source>
</reference>
<protein>
    <submittedName>
        <fullName evidence="2">Nucleotidyltransferase domain-containing protein</fullName>
    </submittedName>
</protein>
<dbReference type="CDD" id="cd05403">
    <property type="entry name" value="NT_KNTase_like"/>
    <property type="match status" value="1"/>
</dbReference>
<dbReference type="EMBL" id="VDGG01000028">
    <property type="protein sequence ID" value="TQR12317.1"/>
    <property type="molecule type" value="Genomic_DNA"/>
</dbReference>
<dbReference type="GO" id="GO:0016740">
    <property type="term" value="F:transferase activity"/>
    <property type="evidence" value="ECO:0007669"/>
    <property type="project" value="UniProtKB-KW"/>
</dbReference>
<dbReference type="OrthoDB" id="9803106at2"/>
<dbReference type="Pfam" id="PF18765">
    <property type="entry name" value="Polbeta"/>
    <property type="match status" value="1"/>
</dbReference>
<organism evidence="2 3">
    <name type="scientific">Psychrobacillus soli</name>
    <dbReference type="NCBI Taxonomy" id="1543965"/>
    <lineage>
        <taxon>Bacteria</taxon>
        <taxon>Bacillati</taxon>
        <taxon>Bacillota</taxon>
        <taxon>Bacilli</taxon>
        <taxon>Bacillales</taxon>
        <taxon>Bacillaceae</taxon>
        <taxon>Psychrobacillus</taxon>
    </lineage>
</organism>
<gene>
    <name evidence="2" type="ORF">FG383_13570</name>
</gene>
<dbReference type="InterPro" id="IPR041633">
    <property type="entry name" value="Polbeta"/>
</dbReference>
<dbReference type="Gene3D" id="3.30.460.10">
    <property type="entry name" value="Beta Polymerase, domain 2"/>
    <property type="match status" value="1"/>
</dbReference>
<feature type="domain" description="Polymerase beta nucleotidyltransferase" evidence="1">
    <location>
        <begin position="2"/>
        <end position="78"/>
    </location>
</feature>
<evidence type="ECO:0000313" key="3">
    <source>
        <dbReference type="Proteomes" id="UP000318937"/>
    </source>
</evidence>
<sequence length="81" mass="9356">MQAVLLFGSRAHGDFNNLSDIDLAIKAPRISDKDWLLVTEQIENELDTLLKIDLVLYEQVSEELQRQINQCYQVLYSETSL</sequence>
<accession>A0A544T4E5</accession>
<comment type="caution">
    <text evidence="2">The sequence shown here is derived from an EMBL/GenBank/DDBJ whole genome shotgun (WGS) entry which is preliminary data.</text>
</comment>